<accession>A0A135WHN9</accession>
<feature type="chain" id="PRO_5007468024" description="DUF4397 domain-containing protein" evidence="1">
    <location>
        <begin position="19"/>
        <end position="243"/>
    </location>
</feature>
<reference evidence="3" key="1">
    <citation type="submission" date="2015-12" db="EMBL/GenBank/DDBJ databases">
        <title>Genome sequence of a biocontrol rhizobacterium Chryseobacterium kwangjuense strain KJ1R5 isolated from pepper (Capsicum annuum L.).</title>
        <authorList>
            <person name="Jeong J.-J."/>
            <person name="Park H."/>
            <person name="Mannaa M."/>
            <person name="Sang M.K."/>
            <person name="Choi I.-G."/>
            <person name="Kim K.D."/>
        </authorList>
    </citation>
    <scope>NUCLEOTIDE SEQUENCE [LARGE SCALE GENOMIC DNA]</scope>
    <source>
        <strain evidence="3">KJ1R5</strain>
    </source>
</reference>
<reference evidence="2 3" key="2">
    <citation type="journal article" date="2016" name="Genome Announc.">
        <title>Draft Genome Sequence of a Biocontrol Rhizobacterium, Chryseobacterium kwangjuense Strain KJ1R5, Isolated from Pepper (Capsicum annuum).</title>
        <authorList>
            <person name="Jeong J.J."/>
            <person name="Park H."/>
            <person name="Park B.H."/>
            <person name="Mannaa M."/>
            <person name="Sang M.K."/>
            <person name="Choi I.G."/>
            <person name="Kim K.D."/>
        </authorList>
    </citation>
    <scope>NUCLEOTIDE SEQUENCE [LARGE SCALE GENOMIC DNA]</scope>
    <source>
        <strain evidence="2 3">KJ1R5</strain>
    </source>
</reference>
<sequence length="243" mass="25400">MKKLFIPLLLLSPLYYFSQVGIKTSTPQRTLHVNGSLQVTSEINVGGNASTAGSAGTSGQVLTSKGASAAPEWQNLTSVSGNISNTYYIQGTTAANINAGQTADVPGVTLTHTVPPGKTQTLMFNILGYALAFTNTSSQGVFSLLENGTKISSAYASKAGVFPVPLTNGGSSSTPANGALNNMPVPVTFIKAITLTEGTYIFKVQYAAWAGSATVNYNPSNFVGYNGDNEAMLTKMQVFVYNN</sequence>
<dbReference type="EMBL" id="LPUR01000001">
    <property type="protein sequence ID" value="KXH84395.1"/>
    <property type="molecule type" value="Genomic_DNA"/>
</dbReference>
<evidence type="ECO:0000256" key="1">
    <source>
        <dbReference type="SAM" id="SignalP"/>
    </source>
</evidence>
<keyword evidence="1" id="KW-0732">Signal</keyword>
<evidence type="ECO:0000313" key="3">
    <source>
        <dbReference type="Proteomes" id="UP000070513"/>
    </source>
</evidence>
<gene>
    <name evidence="2" type="ORF">AU378_01145</name>
</gene>
<dbReference type="AlphaFoldDB" id="A0A135WHN9"/>
<feature type="signal peptide" evidence="1">
    <location>
        <begin position="1"/>
        <end position="18"/>
    </location>
</feature>
<name>A0A135WHN9_9FLAO</name>
<protein>
    <recommendedName>
        <fullName evidence="4">DUF4397 domain-containing protein</fullName>
    </recommendedName>
</protein>
<organism evidence="2 3">
    <name type="scientific">Chryseobacterium kwangjuense</name>
    <dbReference type="NCBI Taxonomy" id="267125"/>
    <lineage>
        <taxon>Bacteria</taxon>
        <taxon>Pseudomonadati</taxon>
        <taxon>Bacteroidota</taxon>
        <taxon>Flavobacteriia</taxon>
        <taxon>Flavobacteriales</taxon>
        <taxon>Weeksellaceae</taxon>
        <taxon>Chryseobacterium group</taxon>
        <taxon>Chryseobacterium</taxon>
    </lineage>
</organism>
<proteinExistence type="predicted"/>
<dbReference type="RefSeq" id="WP_062647122.1">
    <property type="nucleotide sequence ID" value="NZ_LPUR01000001.1"/>
</dbReference>
<evidence type="ECO:0008006" key="4">
    <source>
        <dbReference type="Google" id="ProtNLM"/>
    </source>
</evidence>
<evidence type="ECO:0000313" key="2">
    <source>
        <dbReference type="EMBL" id="KXH84395.1"/>
    </source>
</evidence>
<dbReference type="OrthoDB" id="1274677at2"/>
<dbReference type="Proteomes" id="UP000070513">
    <property type="component" value="Unassembled WGS sequence"/>
</dbReference>
<comment type="caution">
    <text evidence="2">The sequence shown here is derived from an EMBL/GenBank/DDBJ whole genome shotgun (WGS) entry which is preliminary data.</text>
</comment>